<organism evidence="8 9">
    <name type="scientific">Cryptosporidium meleagridis</name>
    <dbReference type="NCBI Taxonomy" id="93969"/>
    <lineage>
        <taxon>Eukaryota</taxon>
        <taxon>Sar</taxon>
        <taxon>Alveolata</taxon>
        <taxon>Apicomplexa</taxon>
        <taxon>Conoidasida</taxon>
        <taxon>Coccidia</taxon>
        <taxon>Eucoccidiorida</taxon>
        <taxon>Eimeriorina</taxon>
        <taxon>Cryptosporidiidae</taxon>
        <taxon>Cryptosporidium</taxon>
    </lineage>
</organism>
<feature type="compositionally biased region" description="Low complexity" evidence="6">
    <location>
        <begin position="125"/>
        <end position="135"/>
    </location>
</feature>
<evidence type="ECO:0000256" key="1">
    <source>
        <dbReference type="ARBA" id="ARBA00010940"/>
    </source>
</evidence>
<feature type="compositionally biased region" description="Polar residues" evidence="6">
    <location>
        <begin position="104"/>
        <end position="124"/>
    </location>
</feature>
<evidence type="ECO:0000256" key="5">
    <source>
        <dbReference type="RuleBase" id="RU003796"/>
    </source>
</evidence>
<evidence type="ECO:0000256" key="4">
    <source>
        <dbReference type="ARBA" id="ARBA00023163"/>
    </source>
</evidence>
<keyword evidence="5" id="KW-0539">Nucleus</keyword>
<evidence type="ECO:0000256" key="2">
    <source>
        <dbReference type="ARBA" id="ARBA00023015"/>
    </source>
</evidence>
<feature type="region of interest" description="Disordered" evidence="6">
    <location>
        <begin position="104"/>
        <end position="135"/>
    </location>
</feature>
<evidence type="ECO:0000259" key="7">
    <source>
        <dbReference type="SMART" id="SM01372"/>
    </source>
</evidence>
<dbReference type="PANTHER" id="PTHR12081:SF18">
    <property type="entry name" value="TRANSCRIPTION FACTOR E2F2-RELATED"/>
    <property type="match status" value="1"/>
</dbReference>
<evidence type="ECO:0000313" key="8">
    <source>
        <dbReference type="EMBL" id="POM82907.1"/>
    </source>
</evidence>
<keyword evidence="9" id="KW-1185">Reference proteome</keyword>
<dbReference type="GO" id="GO:0090575">
    <property type="term" value="C:RNA polymerase II transcription regulator complex"/>
    <property type="evidence" value="ECO:0007669"/>
    <property type="project" value="TreeGrafter"/>
</dbReference>
<dbReference type="InterPro" id="IPR036390">
    <property type="entry name" value="WH_DNA-bd_sf"/>
</dbReference>
<feature type="compositionally biased region" description="Polar residues" evidence="6">
    <location>
        <begin position="540"/>
        <end position="562"/>
    </location>
</feature>
<dbReference type="SMART" id="SM01372">
    <property type="entry name" value="E2F_TDP"/>
    <property type="match status" value="1"/>
</dbReference>
<proteinExistence type="inferred from homology"/>
<feature type="region of interest" description="Disordered" evidence="6">
    <location>
        <begin position="194"/>
        <end position="217"/>
    </location>
</feature>
<keyword evidence="3 5" id="KW-0238">DNA-binding</keyword>
<dbReference type="InterPro" id="IPR003316">
    <property type="entry name" value="E2F_WHTH_DNA-bd_dom"/>
</dbReference>
<feature type="region of interest" description="Disordered" evidence="6">
    <location>
        <begin position="540"/>
        <end position="564"/>
    </location>
</feature>
<evidence type="ECO:0000256" key="6">
    <source>
        <dbReference type="SAM" id="MobiDB-lite"/>
    </source>
</evidence>
<sequence>MTNEVPYNLQMMGTSSTSTNSGNSGDIISGIGSEIIHDGTGGCNNNASSNTQDVLSLLSYLVPNSGGDVNCSSVNPPPQIADPVTINELLGLINGAVSSNSNGIKGGASNASNSHDPNNLIDTTNNNNSNNSNNNNMASSIPYLLPLLMGSGSNNDQNITLLNSLVSSTGNSNGTQGNINQFVSQLQNLLPPIVPGHNSGNIQNNQNLSHSNSGSNHSAEHLQMIYGGGNNMSADNKSELLAAAAAFAASNTMNISNAGPVTNSRGRARKRTSTTPLGGMRGRRDSTDANKRRGGSPGRHHAMDGSGIPASGALLPHIPSLGNDGIETLEHSGGVSMLGTPAAHHNGSQYNEFSTEDARHSVRFENGLVLMTKRFIQYLYEQGESRIIDLAAAEAHMDVQRRRLYDITNVLEGIGILKKMGRNAFMCSASVPEVLVERDAVLSSFGTVDMSVKLAPSIDDETLDTIPWFCSYNKLQVLSNSEYEVMEKTLIQRKEQLLQACQQLGFNDIVDQYTIATSTAGTHVTGGAVANYTAAVHANRPQSHTGGATNSRATASQHSGLSLSHAGHAIREDSISVPNTIEQQPNETSSASNSNAGALWGSIMGGTNRTSTVPSIHHPDARWMETAETNHGNAKHRIDGDQNSGSGVVDQNENIAGFSE</sequence>
<feature type="compositionally biased region" description="Low complexity" evidence="6">
    <location>
        <begin position="203"/>
        <end position="217"/>
    </location>
</feature>
<keyword evidence="2 5" id="KW-0805">Transcription regulation</keyword>
<dbReference type="SUPFAM" id="SSF46785">
    <property type="entry name" value="Winged helix' DNA-binding domain"/>
    <property type="match status" value="1"/>
</dbReference>
<dbReference type="Gene3D" id="1.10.10.10">
    <property type="entry name" value="Winged helix-like DNA-binding domain superfamily/Winged helix DNA-binding domain"/>
    <property type="match status" value="1"/>
</dbReference>
<feature type="domain" description="E2F/DP family winged-helix DNA-binding" evidence="7">
    <location>
        <begin position="363"/>
        <end position="429"/>
    </location>
</feature>
<dbReference type="AlphaFoldDB" id="A0A2P4YYM4"/>
<dbReference type="GO" id="GO:0000978">
    <property type="term" value="F:RNA polymerase II cis-regulatory region sequence-specific DNA binding"/>
    <property type="evidence" value="ECO:0007669"/>
    <property type="project" value="InterPro"/>
</dbReference>
<comment type="caution">
    <text evidence="8">The sequence shown here is derived from an EMBL/GenBank/DDBJ whole genome shotgun (WGS) entry which is preliminary data.</text>
</comment>
<comment type="similarity">
    <text evidence="1 5">Belongs to the E2F/DP family.</text>
</comment>
<keyword evidence="4 5" id="KW-0804">Transcription</keyword>
<evidence type="ECO:0000313" key="9">
    <source>
        <dbReference type="Proteomes" id="UP000236928"/>
    </source>
</evidence>
<dbReference type="InterPro" id="IPR015633">
    <property type="entry name" value="E2F"/>
</dbReference>
<dbReference type="Pfam" id="PF02319">
    <property type="entry name" value="WHD_E2F_TDP"/>
    <property type="match status" value="1"/>
</dbReference>
<comment type="subcellular location">
    <subcellularLocation>
        <location evidence="5">Nucleus</location>
    </subcellularLocation>
</comment>
<dbReference type="OrthoDB" id="1743261at2759"/>
<gene>
    <name evidence="8" type="ORF">CmeUKMEL1_04740</name>
</gene>
<name>A0A2P4YYM4_9CRYT</name>
<dbReference type="PANTHER" id="PTHR12081">
    <property type="entry name" value="TRANSCRIPTION FACTOR E2F"/>
    <property type="match status" value="1"/>
</dbReference>
<dbReference type="EMBL" id="JIBK01000008">
    <property type="protein sequence ID" value="POM82907.1"/>
    <property type="molecule type" value="Genomic_DNA"/>
</dbReference>
<dbReference type="Proteomes" id="UP000236928">
    <property type="component" value="Unassembled WGS sequence"/>
</dbReference>
<feature type="region of interest" description="Disordered" evidence="6">
    <location>
        <begin position="634"/>
        <end position="660"/>
    </location>
</feature>
<protein>
    <submittedName>
        <fullName evidence="8">E2F/DP family winged-helix DNA-binding domain protein</fullName>
    </submittedName>
</protein>
<dbReference type="GO" id="GO:0000981">
    <property type="term" value="F:DNA-binding transcription factor activity, RNA polymerase II-specific"/>
    <property type="evidence" value="ECO:0007669"/>
    <property type="project" value="TreeGrafter"/>
</dbReference>
<accession>A0A2P4YYM4</accession>
<dbReference type="VEuPathDB" id="CryptoDB:CmeUKMEL1_04740"/>
<feature type="region of interest" description="Disordered" evidence="6">
    <location>
        <begin position="258"/>
        <end position="304"/>
    </location>
</feature>
<reference evidence="8 9" key="1">
    <citation type="submission" date="2014-04" db="EMBL/GenBank/DDBJ databases">
        <title>Comparative Genomics of Cryptosporidium Species.</title>
        <authorList>
            <person name="Silva J.C."/>
            <person name="Su Q."/>
            <person name="Chalmers R."/>
            <person name="Chibucos M.C."/>
            <person name="Elwin K."/>
            <person name="Godinez A."/>
            <person name="Guo F."/>
            <person name="Huynh K."/>
            <person name="Orvis J."/>
            <person name="Ott S."/>
            <person name="Sadzewicz L."/>
            <person name="Sengamalay N."/>
            <person name="Shetty A."/>
            <person name="Sun M."/>
            <person name="Tallon L."/>
            <person name="Xiao L."/>
            <person name="Zhang H."/>
            <person name="Fraser C.M."/>
            <person name="Zhu G."/>
            <person name="Kissinger J."/>
            <person name="Widmer G."/>
        </authorList>
    </citation>
    <scope>NUCLEOTIDE SEQUENCE [LARGE SCALE GENOMIC DNA]</scope>
    <source>
        <strain evidence="8 9">UKMEL1</strain>
    </source>
</reference>
<dbReference type="InterPro" id="IPR036388">
    <property type="entry name" value="WH-like_DNA-bd_sf"/>
</dbReference>
<feature type="compositionally biased region" description="Basic and acidic residues" evidence="6">
    <location>
        <begin position="282"/>
        <end position="291"/>
    </location>
</feature>
<evidence type="ECO:0000256" key="3">
    <source>
        <dbReference type="ARBA" id="ARBA00023125"/>
    </source>
</evidence>
<feature type="compositionally biased region" description="Polar residues" evidence="6">
    <location>
        <begin position="641"/>
        <end position="654"/>
    </location>
</feature>